<feature type="domain" description="Carbohydrate kinase PfkB" evidence="3">
    <location>
        <begin position="14"/>
        <end position="262"/>
    </location>
</feature>
<dbReference type="PANTHER" id="PTHR10584:SF166">
    <property type="entry name" value="RIBOKINASE"/>
    <property type="match status" value="1"/>
</dbReference>
<reference evidence="5" key="1">
    <citation type="journal article" date="2019" name="Int. J. Syst. Evol. Microbiol.">
        <title>The Global Catalogue of Microorganisms (GCM) 10K type strain sequencing project: providing services to taxonomists for standard genome sequencing and annotation.</title>
        <authorList>
            <consortium name="The Broad Institute Genomics Platform"/>
            <consortium name="The Broad Institute Genome Sequencing Center for Infectious Disease"/>
            <person name="Wu L."/>
            <person name="Ma J."/>
        </authorList>
    </citation>
    <scope>NUCLEOTIDE SEQUENCE [LARGE SCALE GENOMIC DNA]</scope>
    <source>
        <strain evidence="5">CCM 7526</strain>
    </source>
</reference>
<dbReference type="Gene3D" id="3.40.1190.20">
    <property type="match status" value="1"/>
</dbReference>
<dbReference type="GO" id="GO:0016301">
    <property type="term" value="F:kinase activity"/>
    <property type="evidence" value="ECO:0007669"/>
    <property type="project" value="UniProtKB-KW"/>
</dbReference>
<proteinExistence type="predicted"/>
<protein>
    <submittedName>
        <fullName evidence="4">Carbohydrate kinase family protein</fullName>
        <ecNumber evidence="4">2.7.1.-</ecNumber>
    </submittedName>
</protein>
<dbReference type="SUPFAM" id="SSF53613">
    <property type="entry name" value="Ribokinase-like"/>
    <property type="match status" value="1"/>
</dbReference>
<evidence type="ECO:0000256" key="2">
    <source>
        <dbReference type="ARBA" id="ARBA00022777"/>
    </source>
</evidence>
<keyword evidence="1 4" id="KW-0808">Transferase</keyword>
<dbReference type="InterPro" id="IPR029056">
    <property type="entry name" value="Ribokinase-like"/>
</dbReference>
<comment type="caution">
    <text evidence="4">The sequence shown here is derived from an EMBL/GenBank/DDBJ whole genome shotgun (WGS) entry which is preliminary data.</text>
</comment>
<name>A0ABW4A2T2_9ACTN</name>
<organism evidence="4 5">
    <name type="scientific">Actinoplanes sichuanensis</name>
    <dbReference type="NCBI Taxonomy" id="512349"/>
    <lineage>
        <taxon>Bacteria</taxon>
        <taxon>Bacillati</taxon>
        <taxon>Actinomycetota</taxon>
        <taxon>Actinomycetes</taxon>
        <taxon>Micromonosporales</taxon>
        <taxon>Micromonosporaceae</taxon>
        <taxon>Actinoplanes</taxon>
    </lineage>
</organism>
<sequence>MTALGVIGNISRDTAEHPNRQHHLLGGAALYIALAAARAGVTAAPIAVIGHDLAKTLRDPHLALLDLTDIAVVDQPTCQFLLRYDQHGTLLAVDAAYGAAQQLTAHALQRPRDFAHVHVCCRRPLDPPPVLAALVERRQPFSVDFITASAEEMIEAAAPFLRYARIVFTDINEYALLTSAVAAEELRVVTVTDGPRPAVLYRHGQPVAQIPIPQTEAVEVTGAGDTFTGTFLAATLHGTPDTVALNRAAQAATTRITTIGITLHPQPP</sequence>
<keyword evidence="5" id="KW-1185">Reference proteome</keyword>
<evidence type="ECO:0000313" key="5">
    <source>
        <dbReference type="Proteomes" id="UP001597183"/>
    </source>
</evidence>
<dbReference type="Proteomes" id="UP001597183">
    <property type="component" value="Unassembled WGS sequence"/>
</dbReference>
<evidence type="ECO:0000259" key="3">
    <source>
        <dbReference type="Pfam" id="PF00294"/>
    </source>
</evidence>
<keyword evidence="2 4" id="KW-0418">Kinase</keyword>
<gene>
    <name evidence="4" type="ORF">ACFQ5G_03575</name>
</gene>
<dbReference type="InterPro" id="IPR011611">
    <property type="entry name" value="PfkB_dom"/>
</dbReference>
<dbReference type="PANTHER" id="PTHR10584">
    <property type="entry name" value="SUGAR KINASE"/>
    <property type="match status" value="1"/>
</dbReference>
<evidence type="ECO:0000313" key="4">
    <source>
        <dbReference type="EMBL" id="MFD1364422.1"/>
    </source>
</evidence>
<evidence type="ECO:0000256" key="1">
    <source>
        <dbReference type="ARBA" id="ARBA00022679"/>
    </source>
</evidence>
<dbReference type="Pfam" id="PF00294">
    <property type="entry name" value="PfkB"/>
    <property type="match status" value="1"/>
</dbReference>
<dbReference type="EC" id="2.7.1.-" evidence="4"/>
<dbReference type="RefSeq" id="WP_378078205.1">
    <property type="nucleotide sequence ID" value="NZ_JBHTMK010000005.1"/>
</dbReference>
<dbReference type="EMBL" id="JBHTMK010000005">
    <property type="protein sequence ID" value="MFD1364422.1"/>
    <property type="molecule type" value="Genomic_DNA"/>
</dbReference>
<accession>A0ABW4A2T2</accession>